<dbReference type="EMBL" id="JBHTLQ010000001">
    <property type="protein sequence ID" value="MFD1189092.1"/>
    <property type="molecule type" value="Genomic_DNA"/>
</dbReference>
<evidence type="ECO:0000313" key="1">
    <source>
        <dbReference type="EMBL" id="MFD1189092.1"/>
    </source>
</evidence>
<gene>
    <name evidence="1" type="ORF">ACFQ27_00745</name>
</gene>
<organism evidence="1 2">
    <name type="scientific">Phenylobacterium conjunctum</name>
    <dbReference type="NCBI Taxonomy" id="1298959"/>
    <lineage>
        <taxon>Bacteria</taxon>
        <taxon>Pseudomonadati</taxon>
        <taxon>Pseudomonadota</taxon>
        <taxon>Alphaproteobacteria</taxon>
        <taxon>Caulobacterales</taxon>
        <taxon>Caulobacteraceae</taxon>
        <taxon>Phenylobacterium</taxon>
    </lineage>
</organism>
<proteinExistence type="predicted"/>
<dbReference type="Proteomes" id="UP001597216">
    <property type="component" value="Unassembled WGS sequence"/>
</dbReference>
<accession>A0ABW3SXF5</accession>
<evidence type="ECO:0000313" key="2">
    <source>
        <dbReference type="Proteomes" id="UP001597216"/>
    </source>
</evidence>
<reference evidence="2" key="1">
    <citation type="journal article" date="2019" name="Int. J. Syst. Evol. Microbiol.">
        <title>The Global Catalogue of Microorganisms (GCM) 10K type strain sequencing project: providing services to taxonomists for standard genome sequencing and annotation.</title>
        <authorList>
            <consortium name="The Broad Institute Genomics Platform"/>
            <consortium name="The Broad Institute Genome Sequencing Center for Infectious Disease"/>
            <person name="Wu L."/>
            <person name="Ma J."/>
        </authorList>
    </citation>
    <scope>NUCLEOTIDE SEQUENCE [LARGE SCALE GENOMIC DNA]</scope>
    <source>
        <strain evidence="2">CCUG 55074</strain>
    </source>
</reference>
<comment type="caution">
    <text evidence="1">The sequence shown here is derived from an EMBL/GenBank/DDBJ whole genome shotgun (WGS) entry which is preliminary data.</text>
</comment>
<dbReference type="RefSeq" id="WP_377352018.1">
    <property type="nucleotide sequence ID" value="NZ_JBHTLQ010000001.1"/>
</dbReference>
<sequence>MTFAVALLLNALAAGPLTIPAPPPLDTTCLYPPDRHNFTEFSTQVFRQGATVGIRPMRDQMPAGYRRLPDECVSGWSLEGPATLSADRQSLTISPDAAPGAEITLRYSVRGEPVVSRLRVVARDAVVLTGTWSQSAAEGCEELEPVRELEFGPERFSVTFTPFETYRDYWGVYSFDPVTHALRLRVEGGGKVPDGLDLEGSAVVVDGHLVLEDMFLGNNNGPPKAGGCRYQF</sequence>
<keyword evidence="2" id="KW-1185">Reference proteome</keyword>
<protein>
    <submittedName>
        <fullName evidence="1">Uncharacterized protein</fullName>
    </submittedName>
</protein>
<name>A0ABW3SXF5_9CAUL</name>